<evidence type="ECO:0000313" key="2">
    <source>
        <dbReference type="Proteomes" id="UP000634136"/>
    </source>
</evidence>
<dbReference type="AlphaFoldDB" id="A0A834TXI0"/>
<name>A0A834TXI0_9FABA</name>
<proteinExistence type="predicted"/>
<organism evidence="1 2">
    <name type="scientific">Senna tora</name>
    <dbReference type="NCBI Taxonomy" id="362788"/>
    <lineage>
        <taxon>Eukaryota</taxon>
        <taxon>Viridiplantae</taxon>
        <taxon>Streptophyta</taxon>
        <taxon>Embryophyta</taxon>
        <taxon>Tracheophyta</taxon>
        <taxon>Spermatophyta</taxon>
        <taxon>Magnoliopsida</taxon>
        <taxon>eudicotyledons</taxon>
        <taxon>Gunneridae</taxon>
        <taxon>Pentapetalae</taxon>
        <taxon>rosids</taxon>
        <taxon>fabids</taxon>
        <taxon>Fabales</taxon>
        <taxon>Fabaceae</taxon>
        <taxon>Caesalpinioideae</taxon>
        <taxon>Cassia clade</taxon>
        <taxon>Senna</taxon>
    </lineage>
</organism>
<accession>A0A834TXI0</accession>
<dbReference type="Proteomes" id="UP000634136">
    <property type="component" value="Unassembled WGS sequence"/>
</dbReference>
<gene>
    <name evidence="1" type="ORF">G2W53_019735</name>
</gene>
<dbReference type="EMBL" id="JAAIUW010000006">
    <property type="protein sequence ID" value="KAF7828571.1"/>
    <property type="molecule type" value="Genomic_DNA"/>
</dbReference>
<comment type="caution">
    <text evidence="1">The sequence shown here is derived from an EMBL/GenBank/DDBJ whole genome shotgun (WGS) entry which is preliminary data.</text>
</comment>
<reference evidence="1" key="1">
    <citation type="submission" date="2020-09" db="EMBL/GenBank/DDBJ databases">
        <title>Genome-Enabled Discovery of Anthraquinone Biosynthesis in Senna tora.</title>
        <authorList>
            <person name="Kang S.-H."/>
            <person name="Pandey R.P."/>
            <person name="Lee C.-M."/>
            <person name="Sim J.-S."/>
            <person name="Jeong J.-T."/>
            <person name="Choi B.-S."/>
            <person name="Jung M."/>
            <person name="Ginzburg D."/>
            <person name="Zhao K."/>
            <person name="Won S.Y."/>
            <person name="Oh T.-J."/>
            <person name="Yu Y."/>
            <person name="Kim N.-H."/>
            <person name="Lee O.R."/>
            <person name="Lee T.-H."/>
            <person name="Bashyal P."/>
            <person name="Kim T.-S."/>
            <person name="Lee W.-H."/>
            <person name="Kawkins C."/>
            <person name="Kim C.-K."/>
            <person name="Kim J.S."/>
            <person name="Ahn B.O."/>
            <person name="Rhee S.Y."/>
            <person name="Sohng J.K."/>
        </authorList>
    </citation>
    <scope>NUCLEOTIDE SEQUENCE</scope>
    <source>
        <tissue evidence="1">Leaf</tissue>
    </source>
</reference>
<dbReference type="OrthoDB" id="1166441at2759"/>
<evidence type="ECO:0000313" key="1">
    <source>
        <dbReference type="EMBL" id="KAF7828571.1"/>
    </source>
</evidence>
<sequence length="81" mass="8964">MIEAGMVPVEHTLDMPPMVEPSKLSTYIDQIIHKGFKPDDITFVSLLTACSHGGLVLKVNNILIQWKGTTEYNPERNTAPA</sequence>
<protein>
    <submittedName>
        <fullName evidence="1">Pentatricopeptide repeat-containing protein</fullName>
    </submittedName>
</protein>
<keyword evidence="2" id="KW-1185">Reference proteome</keyword>